<organism evidence="1 2">
    <name type="scientific">Sunxiuqinia elliptica</name>
    <dbReference type="NCBI Taxonomy" id="655355"/>
    <lineage>
        <taxon>Bacteria</taxon>
        <taxon>Pseudomonadati</taxon>
        <taxon>Bacteroidota</taxon>
        <taxon>Bacteroidia</taxon>
        <taxon>Marinilabiliales</taxon>
        <taxon>Prolixibacteraceae</taxon>
        <taxon>Sunxiuqinia</taxon>
    </lineage>
</organism>
<name>A0A1I2F851_9BACT</name>
<evidence type="ECO:0000313" key="2">
    <source>
        <dbReference type="Proteomes" id="UP000198964"/>
    </source>
</evidence>
<evidence type="ECO:0000313" key="1">
    <source>
        <dbReference type="EMBL" id="SFF00776.1"/>
    </source>
</evidence>
<accession>A0A1I2F851</accession>
<gene>
    <name evidence="1" type="ORF">SAMN05216283_102375</name>
</gene>
<dbReference type="EMBL" id="FONW01000002">
    <property type="protein sequence ID" value="SFF00776.1"/>
    <property type="molecule type" value="Genomic_DNA"/>
</dbReference>
<keyword evidence="2" id="KW-1185">Reference proteome</keyword>
<dbReference type="AlphaFoldDB" id="A0A1I2F851"/>
<protein>
    <submittedName>
        <fullName evidence="1">CarboxypepD_reg-like domain-containing protein</fullName>
    </submittedName>
</protein>
<dbReference type="SUPFAM" id="SSF49464">
    <property type="entry name" value="Carboxypeptidase regulatory domain-like"/>
    <property type="match status" value="1"/>
</dbReference>
<dbReference type="Pfam" id="PF13715">
    <property type="entry name" value="CarbopepD_reg_2"/>
    <property type="match status" value="1"/>
</dbReference>
<reference evidence="1 2" key="1">
    <citation type="submission" date="2016-10" db="EMBL/GenBank/DDBJ databases">
        <authorList>
            <person name="de Groot N.N."/>
        </authorList>
    </citation>
    <scope>NUCLEOTIDE SEQUENCE [LARGE SCALE GENOMIC DNA]</scope>
    <source>
        <strain evidence="1 2">CGMCC 1.9156</strain>
    </source>
</reference>
<sequence>MRLNKKVRLKIAWLVWFSLAVVQLSAQTLSLRVVEADSSRPLPFVNILFDFQNRGTTTNIDGYFTVNAAEVDSIGLSYVGYNSMRLAVSQLSDGAQVRMEQKNNWLDEIQVVPGDNPADAVMQRVVQNREIHRPRNLDSYQYQAYNKLTFMLSDETRERFFETVGGASDSSKQRLRELIDQQYLFLMESVSRKVYQKPQKEKEVVIASRVSGLEDPSFFLLATQLQSFTFYQDYIRLFEKEFLSPISQNSWNKYLFQLEETLNTPDGDSLFVIRFQPRKNRNFDGVKGVLTISSDGYAIESLRAEAAENTSRNVALSIEQVYDQLPTGEWFPKALNSEILFSGVNLPGSGLPAQAVKMKALGKSYLMNREVNVPIANQQLKGPSLSVDPSATRQPDDQWNKYRSVPLSQQDSSIYWFTDSLGQRINLDAKMKAVESMASWRFPIGKVDVLMDRLAGMNKFEGLQLGMALETNPRLSRTLRLGSYWRYGFSDDQAKYGGSVHYRVDSVSNTHVFATYENDVREDGVFDFLEQPKPFISQQLDDWFRRHFSYHETYQLGVEGRLFPSLLMQGFLKHYRLKDPTFVRLPLLPQPQDYMLIGGQLRMTFKERLFRKRGEIYSLGGRYPVLNLHYERSLKRWSDRPLRILEMKLSDSYRLRNLGEFEAIILASLRNSGGVANLLASPPASSSRLLSFYNDESFATMQANEFVADRFIALFWRHNFGSLLFKYRKLRPDISLAFNAGIGSTEYDGQVGFDERFLSPRKGYFEAGLLLSKLIRLGLFNFGGGAFYRLGAYQFDSFGDNLALKFTIDLAI</sequence>
<dbReference type="Proteomes" id="UP000198964">
    <property type="component" value="Unassembled WGS sequence"/>
</dbReference>
<proteinExistence type="predicted"/>
<dbReference type="STRING" id="655355.SAMN05216283_102375"/>
<dbReference type="InterPro" id="IPR008969">
    <property type="entry name" value="CarboxyPept-like_regulatory"/>
</dbReference>
<dbReference type="Pfam" id="PF18939">
    <property type="entry name" value="DUF5686"/>
    <property type="match status" value="1"/>
</dbReference>
<dbReference type="RefSeq" id="WP_093919038.1">
    <property type="nucleotide sequence ID" value="NZ_FONW01000002.1"/>
</dbReference>
<dbReference type="InterPro" id="IPR043741">
    <property type="entry name" value="DUF5686"/>
</dbReference>